<feature type="transmembrane region" description="Helical" evidence="1">
    <location>
        <begin position="12"/>
        <end position="32"/>
    </location>
</feature>
<protein>
    <submittedName>
        <fullName evidence="2">Uncharacterized protein</fullName>
    </submittedName>
</protein>
<comment type="caution">
    <text evidence="2">The sequence shown here is derived from an EMBL/GenBank/DDBJ whole genome shotgun (WGS) entry which is preliminary data.</text>
</comment>
<dbReference type="AlphaFoldDB" id="A0A660SD54"/>
<keyword evidence="1" id="KW-1133">Transmembrane helix</keyword>
<evidence type="ECO:0000256" key="1">
    <source>
        <dbReference type="SAM" id="Phobius"/>
    </source>
</evidence>
<dbReference type="EMBL" id="QNBE01000157">
    <property type="protein sequence ID" value="RKX68482.1"/>
    <property type="molecule type" value="Genomic_DNA"/>
</dbReference>
<name>A0A660SD54_UNCW3</name>
<organism evidence="2 3">
    <name type="scientific">candidate division WOR-3 bacterium</name>
    <dbReference type="NCBI Taxonomy" id="2052148"/>
    <lineage>
        <taxon>Bacteria</taxon>
        <taxon>Bacteria division WOR-3</taxon>
    </lineage>
</organism>
<sequence length="65" mass="6911">MKIFFDEFLEALLACVQSGIAVPILLIALFGADSSNNCRYPVGIGCNLKGLCTSCGEEQALVKQS</sequence>
<reference evidence="2 3" key="1">
    <citation type="submission" date="2018-06" db="EMBL/GenBank/DDBJ databases">
        <title>Extensive metabolic versatility and redundancy in microbially diverse, dynamic hydrothermal sediments.</title>
        <authorList>
            <person name="Dombrowski N."/>
            <person name="Teske A."/>
            <person name="Baker B.J."/>
        </authorList>
    </citation>
    <scope>NUCLEOTIDE SEQUENCE [LARGE SCALE GENOMIC DNA]</scope>
    <source>
        <strain evidence="2">B36_G15</strain>
    </source>
</reference>
<gene>
    <name evidence="2" type="ORF">DRP53_10670</name>
</gene>
<accession>A0A660SD54</accession>
<evidence type="ECO:0000313" key="2">
    <source>
        <dbReference type="EMBL" id="RKX68482.1"/>
    </source>
</evidence>
<keyword evidence="1" id="KW-0472">Membrane</keyword>
<evidence type="ECO:0000313" key="3">
    <source>
        <dbReference type="Proteomes" id="UP000268469"/>
    </source>
</evidence>
<keyword evidence="1" id="KW-0812">Transmembrane</keyword>
<proteinExistence type="predicted"/>
<dbReference type="Proteomes" id="UP000268469">
    <property type="component" value="Unassembled WGS sequence"/>
</dbReference>